<evidence type="ECO:0000256" key="9">
    <source>
        <dbReference type="ARBA" id="ARBA00049244"/>
    </source>
</evidence>
<dbReference type="STRING" id="670483.S7RUR3"/>
<evidence type="ECO:0000256" key="5">
    <source>
        <dbReference type="ARBA" id="ARBA00022695"/>
    </source>
</evidence>
<dbReference type="GO" id="GO:0006273">
    <property type="term" value="P:lagging strand elongation"/>
    <property type="evidence" value="ECO:0007669"/>
    <property type="project" value="UniProtKB-ARBA"/>
</dbReference>
<comment type="catalytic activity">
    <reaction evidence="9">
        <text>DNA(n) + a 2'-deoxyribonucleoside 5'-triphosphate = DNA(n+1) + diphosphate</text>
        <dbReference type="Rhea" id="RHEA:22508"/>
        <dbReference type="Rhea" id="RHEA-COMP:17339"/>
        <dbReference type="Rhea" id="RHEA-COMP:17340"/>
        <dbReference type="ChEBI" id="CHEBI:33019"/>
        <dbReference type="ChEBI" id="CHEBI:61560"/>
        <dbReference type="ChEBI" id="CHEBI:173112"/>
        <dbReference type="EC" id="2.7.7.7"/>
    </reaction>
</comment>
<dbReference type="GeneID" id="19303701"/>
<evidence type="ECO:0000259" key="11">
    <source>
        <dbReference type="Pfam" id="PF04042"/>
    </source>
</evidence>
<dbReference type="InterPro" id="IPR007185">
    <property type="entry name" value="DNA_pol_a/d/e_bsu"/>
</dbReference>
<dbReference type="KEGG" id="gtr:GLOTRDRAFT_137182"/>
<dbReference type="Proteomes" id="UP000030669">
    <property type="component" value="Unassembled WGS sequence"/>
</dbReference>
<keyword evidence="14" id="KW-1185">Reference proteome</keyword>
<keyword evidence="4" id="KW-0808">Transferase</keyword>
<evidence type="ECO:0000256" key="1">
    <source>
        <dbReference type="ARBA" id="ARBA00004123"/>
    </source>
</evidence>
<dbReference type="HOGENOM" id="CLU_021763_1_0_1"/>
<dbReference type="GO" id="GO:0043625">
    <property type="term" value="C:delta DNA polymerase complex"/>
    <property type="evidence" value="ECO:0007669"/>
    <property type="project" value="TreeGrafter"/>
</dbReference>
<dbReference type="Pfam" id="PF18018">
    <property type="entry name" value="DNA_pol_D_N"/>
    <property type="match status" value="1"/>
</dbReference>
<evidence type="ECO:0000256" key="6">
    <source>
        <dbReference type="ARBA" id="ARBA00022705"/>
    </source>
</evidence>
<sequence length="499" mass="54257">MESAPPSSARLVTSVLPPTDWTPSFSLGGVNKSYKHQYANIYFVRLRLLRKEVERRAQARWKDVKGAPVLVPRVLDVLKSQLCYIVGTVYMDMPLKPNVLEDIGRDRSIPPPPPREKIYSADDIISLEDESGRIRLIGEPVEQARLVTGVIVAALGLETPNGDFQVVDICPAGLAPQSDTELADEDDMEVDDEWIGVVSGLDIGSSSPADAPIQMLAEYLTGEVGGREDQASCAKISRLIIAGNCLSPAASTLDGDTVGDKKTRRYGHDNTSFSPHPILNLSSFLLDVGSCMPIHLLPGDSDPTGAILPQQPLPRAMLGAVSSYSTFSCETNPTYLRIASGSEGSSTAPSTSSSSKKQYTRTILANAGQPLSDMFKYLPTPPATRLSIAESTLRWRHIAPTAPDTLWCHPYFTTDPFVIQQTPDIYIVGCQPKFQTSLISERGIPGLKWEEADKRCRIVLVPRFSETGLLVLVNLRTLDVQTVQFDVEGMVSGGGEVDS</sequence>
<accession>S7RUR3</accession>
<keyword evidence="6" id="KW-0235">DNA replication</keyword>
<protein>
    <recommendedName>
        <fullName evidence="3">DNA-directed DNA polymerase</fullName>
        <ecNumber evidence="3">2.7.7.7</ecNumber>
    </recommendedName>
</protein>
<evidence type="ECO:0000313" key="14">
    <source>
        <dbReference type="Proteomes" id="UP000030669"/>
    </source>
</evidence>
<dbReference type="PANTHER" id="PTHR10416:SF0">
    <property type="entry name" value="DNA POLYMERASE DELTA SUBUNIT 2"/>
    <property type="match status" value="1"/>
</dbReference>
<feature type="region of interest" description="Disordered" evidence="10">
    <location>
        <begin position="338"/>
        <end position="358"/>
    </location>
</feature>
<name>S7RUR3_GLOTA</name>
<evidence type="ECO:0000313" key="13">
    <source>
        <dbReference type="EMBL" id="EPQ58470.1"/>
    </source>
</evidence>
<dbReference type="AlphaFoldDB" id="S7RUR3"/>
<dbReference type="GO" id="GO:0003677">
    <property type="term" value="F:DNA binding"/>
    <property type="evidence" value="ECO:0007669"/>
    <property type="project" value="InterPro"/>
</dbReference>
<gene>
    <name evidence="13" type="ORF">GLOTRDRAFT_137182</name>
</gene>
<dbReference type="EC" id="2.7.7.7" evidence="3"/>
<dbReference type="GO" id="GO:0006281">
    <property type="term" value="P:DNA repair"/>
    <property type="evidence" value="ECO:0007669"/>
    <property type="project" value="UniProtKB-ARBA"/>
</dbReference>
<dbReference type="GO" id="GO:0003887">
    <property type="term" value="F:DNA-directed DNA polymerase activity"/>
    <property type="evidence" value="ECO:0007669"/>
    <property type="project" value="UniProtKB-KW"/>
</dbReference>
<dbReference type="RefSeq" id="XP_007863638.1">
    <property type="nucleotide sequence ID" value="XM_007865447.1"/>
</dbReference>
<dbReference type="FunFam" id="2.40.50.430:FF:000002">
    <property type="entry name" value="DNA polymerase delta subunit"/>
    <property type="match status" value="1"/>
</dbReference>
<keyword evidence="5" id="KW-0548">Nucleotidyltransferase</keyword>
<dbReference type="OrthoDB" id="3763at2759"/>
<comment type="similarity">
    <text evidence="2">Belongs to the DNA polymerase delta/II small subunit family.</text>
</comment>
<proteinExistence type="inferred from homology"/>
<feature type="compositionally biased region" description="Low complexity" evidence="10">
    <location>
        <begin position="339"/>
        <end position="355"/>
    </location>
</feature>
<dbReference type="InterPro" id="IPR024826">
    <property type="entry name" value="DNA_pol_delta/II_ssu"/>
</dbReference>
<dbReference type="InterPro" id="IPR040663">
    <property type="entry name" value="DNA_pol_D_N"/>
</dbReference>
<evidence type="ECO:0000256" key="8">
    <source>
        <dbReference type="ARBA" id="ARBA00023242"/>
    </source>
</evidence>
<comment type="subcellular location">
    <subcellularLocation>
        <location evidence="1">Nucleus</location>
    </subcellularLocation>
</comment>
<dbReference type="Gene3D" id="3.60.21.50">
    <property type="match status" value="1"/>
</dbReference>
<evidence type="ECO:0000256" key="4">
    <source>
        <dbReference type="ARBA" id="ARBA00022679"/>
    </source>
</evidence>
<keyword evidence="8" id="KW-0539">Nucleus</keyword>
<dbReference type="Gene3D" id="2.40.50.430">
    <property type="match status" value="1"/>
</dbReference>
<dbReference type="Pfam" id="PF04042">
    <property type="entry name" value="DNA_pol_E_B"/>
    <property type="match status" value="1"/>
</dbReference>
<reference evidence="13 14" key="1">
    <citation type="journal article" date="2012" name="Science">
        <title>The Paleozoic origin of enzymatic lignin decomposition reconstructed from 31 fungal genomes.</title>
        <authorList>
            <person name="Floudas D."/>
            <person name="Binder M."/>
            <person name="Riley R."/>
            <person name="Barry K."/>
            <person name="Blanchette R.A."/>
            <person name="Henrissat B."/>
            <person name="Martinez A.T."/>
            <person name="Otillar R."/>
            <person name="Spatafora J.W."/>
            <person name="Yadav J.S."/>
            <person name="Aerts A."/>
            <person name="Benoit I."/>
            <person name="Boyd A."/>
            <person name="Carlson A."/>
            <person name="Copeland A."/>
            <person name="Coutinho P.M."/>
            <person name="de Vries R.P."/>
            <person name="Ferreira P."/>
            <person name="Findley K."/>
            <person name="Foster B."/>
            <person name="Gaskell J."/>
            <person name="Glotzer D."/>
            <person name="Gorecki P."/>
            <person name="Heitman J."/>
            <person name="Hesse C."/>
            <person name="Hori C."/>
            <person name="Igarashi K."/>
            <person name="Jurgens J.A."/>
            <person name="Kallen N."/>
            <person name="Kersten P."/>
            <person name="Kohler A."/>
            <person name="Kuees U."/>
            <person name="Kumar T.K.A."/>
            <person name="Kuo A."/>
            <person name="LaButti K."/>
            <person name="Larrondo L.F."/>
            <person name="Lindquist E."/>
            <person name="Ling A."/>
            <person name="Lombard V."/>
            <person name="Lucas S."/>
            <person name="Lundell T."/>
            <person name="Martin R."/>
            <person name="McLaughlin D.J."/>
            <person name="Morgenstern I."/>
            <person name="Morin E."/>
            <person name="Murat C."/>
            <person name="Nagy L.G."/>
            <person name="Nolan M."/>
            <person name="Ohm R.A."/>
            <person name="Patyshakuliyeva A."/>
            <person name="Rokas A."/>
            <person name="Ruiz-Duenas F.J."/>
            <person name="Sabat G."/>
            <person name="Salamov A."/>
            <person name="Samejima M."/>
            <person name="Schmutz J."/>
            <person name="Slot J.C."/>
            <person name="St John F."/>
            <person name="Stenlid J."/>
            <person name="Sun H."/>
            <person name="Sun S."/>
            <person name="Syed K."/>
            <person name="Tsang A."/>
            <person name="Wiebenga A."/>
            <person name="Young D."/>
            <person name="Pisabarro A."/>
            <person name="Eastwood D.C."/>
            <person name="Martin F."/>
            <person name="Cullen D."/>
            <person name="Grigoriev I.V."/>
            <person name="Hibbett D.S."/>
        </authorList>
    </citation>
    <scope>NUCLEOTIDE SEQUENCE [LARGE SCALE GENOMIC DNA]</scope>
    <source>
        <strain evidence="13 14">ATCC 11539</strain>
    </source>
</reference>
<evidence type="ECO:0000256" key="10">
    <source>
        <dbReference type="SAM" id="MobiDB-lite"/>
    </source>
</evidence>
<organism evidence="13 14">
    <name type="scientific">Gloeophyllum trabeum (strain ATCC 11539 / FP-39264 / Madison 617)</name>
    <name type="common">Brown rot fungus</name>
    <dbReference type="NCBI Taxonomy" id="670483"/>
    <lineage>
        <taxon>Eukaryota</taxon>
        <taxon>Fungi</taxon>
        <taxon>Dikarya</taxon>
        <taxon>Basidiomycota</taxon>
        <taxon>Agaricomycotina</taxon>
        <taxon>Agaricomycetes</taxon>
        <taxon>Gloeophyllales</taxon>
        <taxon>Gloeophyllaceae</taxon>
        <taxon>Gloeophyllum</taxon>
    </lineage>
</organism>
<feature type="domain" description="DNA polymerase alpha/delta/epsilon subunit B" evidence="11">
    <location>
        <begin position="197"/>
        <end position="435"/>
    </location>
</feature>
<dbReference type="OMA" id="HCILIGT"/>
<feature type="domain" description="DNA polymerase delta subunit OB-fold" evidence="12">
    <location>
        <begin position="37"/>
        <end position="169"/>
    </location>
</feature>
<keyword evidence="7" id="KW-0239">DNA-directed DNA polymerase</keyword>
<dbReference type="EMBL" id="KB469298">
    <property type="protein sequence ID" value="EPQ58470.1"/>
    <property type="molecule type" value="Genomic_DNA"/>
</dbReference>
<evidence type="ECO:0000256" key="7">
    <source>
        <dbReference type="ARBA" id="ARBA00022932"/>
    </source>
</evidence>
<dbReference type="PANTHER" id="PTHR10416">
    <property type="entry name" value="DNA POLYMERASE DELTA SUBUNIT 2"/>
    <property type="match status" value="1"/>
</dbReference>
<evidence type="ECO:0000259" key="12">
    <source>
        <dbReference type="Pfam" id="PF18018"/>
    </source>
</evidence>
<dbReference type="eggNOG" id="KOG2732">
    <property type="taxonomic scope" value="Eukaryota"/>
</dbReference>
<evidence type="ECO:0000256" key="3">
    <source>
        <dbReference type="ARBA" id="ARBA00012417"/>
    </source>
</evidence>
<evidence type="ECO:0000256" key="2">
    <source>
        <dbReference type="ARBA" id="ARBA00006035"/>
    </source>
</evidence>